<dbReference type="PROSITE" id="PS00022">
    <property type="entry name" value="EGF_1"/>
    <property type="match status" value="1"/>
</dbReference>
<dbReference type="GeneID" id="119728832"/>
<organism evidence="7 8">
    <name type="scientific">Patiria miniata</name>
    <name type="common">Bat star</name>
    <name type="synonym">Asterina miniata</name>
    <dbReference type="NCBI Taxonomy" id="46514"/>
    <lineage>
        <taxon>Eukaryota</taxon>
        <taxon>Metazoa</taxon>
        <taxon>Echinodermata</taxon>
        <taxon>Eleutherozoa</taxon>
        <taxon>Asterozoa</taxon>
        <taxon>Asteroidea</taxon>
        <taxon>Valvatacea</taxon>
        <taxon>Valvatida</taxon>
        <taxon>Asterinidae</taxon>
        <taxon>Patiria</taxon>
    </lineage>
</organism>
<dbReference type="PANTHER" id="PTHR22803">
    <property type="entry name" value="MANNOSE, PHOSPHOLIPASE, LECTIN RECEPTOR RELATED"/>
    <property type="match status" value="1"/>
</dbReference>
<feature type="domain" description="C-type lectin" evidence="5">
    <location>
        <begin position="166"/>
        <end position="272"/>
    </location>
</feature>
<dbReference type="InterPro" id="IPR000742">
    <property type="entry name" value="EGF"/>
</dbReference>
<dbReference type="RefSeq" id="XP_038057157.1">
    <property type="nucleotide sequence ID" value="XM_038201229.1"/>
</dbReference>
<dbReference type="InterPro" id="IPR003599">
    <property type="entry name" value="Ig_sub"/>
</dbReference>
<dbReference type="RefSeq" id="XP_038057158.1">
    <property type="nucleotide sequence ID" value="XM_038201230.1"/>
</dbReference>
<protein>
    <submittedName>
        <fullName evidence="7">Uncharacterized protein</fullName>
    </submittedName>
</protein>
<evidence type="ECO:0000256" key="4">
    <source>
        <dbReference type="SAM" id="SignalP"/>
    </source>
</evidence>
<dbReference type="InterPro" id="IPR016186">
    <property type="entry name" value="C-type_lectin-like/link_sf"/>
</dbReference>
<reference evidence="7" key="1">
    <citation type="submission" date="2022-11" db="UniProtKB">
        <authorList>
            <consortium name="EnsemblMetazoa"/>
        </authorList>
    </citation>
    <scope>IDENTIFICATION</scope>
</reference>
<proteinExistence type="predicted"/>
<keyword evidence="4" id="KW-0732">Signal</keyword>
<dbReference type="SMART" id="SM00409">
    <property type="entry name" value="IG"/>
    <property type="match status" value="1"/>
</dbReference>
<dbReference type="Gene3D" id="2.60.40.10">
    <property type="entry name" value="Immunoglobulins"/>
    <property type="match status" value="1"/>
</dbReference>
<dbReference type="SMART" id="SM00034">
    <property type="entry name" value="CLECT"/>
    <property type="match status" value="2"/>
</dbReference>
<dbReference type="InterPro" id="IPR016187">
    <property type="entry name" value="CTDL_fold"/>
</dbReference>
<accession>A0A913ZZU9</accession>
<dbReference type="SUPFAM" id="SSF56436">
    <property type="entry name" value="C-type lectin-like"/>
    <property type="match status" value="2"/>
</dbReference>
<dbReference type="PROSITE" id="PS50041">
    <property type="entry name" value="C_TYPE_LECTIN_2"/>
    <property type="match status" value="2"/>
</dbReference>
<dbReference type="InterPro" id="IPR050111">
    <property type="entry name" value="C-type_lectin/snaclec_domain"/>
</dbReference>
<evidence type="ECO:0000256" key="3">
    <source>
        <dbReference type="SAM" id="Phobius"/>
    </source>
</evidence>
<keyword evidence="8" id="KW-1185">Reference proteome</keyword>
<dbReference type="EnsemblMetazoa" id="XM_038201229.1">
    <property type="protein sequence ID" value="XP_038057157.1"/>
    <property type="gene ID" value="LOC119728832"/>
</dbReference>
<keyword evidence="3" id="KW-0472">Membrane</keyword>
<feature type="transmembrane region" description="Helical" evidence="3">
    <location>
        <begin position="469"/>
        <end position="490"/>
    </location>
</feature>
<evidence type="ECO:0000259" key="6">
    <source>
        <dbReference type="PROSITE" id="PS50835"/>
    </source>
</evidence>
<dbReference type="InterPro" id="IPR018378">
    <property type="entry name" value="C-type_lectin_CS"/>
</dbReference>
<feature type="domain" description="Ig-like" evidence="6">
    <location>
        <begin position="334"/>
        <end position="427"/>
    </location>
</feature>
<feature type="signal peptide" evidence="4">
    <location>
        <begin position="1"/>
        <end position="21"/>
    </location>
</feature>
<dbReference type="AlphaFoldDB" id="A0A913ZZU9"/>
<dbReference type="InterPro" id="IPR013783">
    <property type="entry name" value="Ig-like_fold"/>
</dbReference>
<keyword evidence="3" id="KW-1133">Transmembrane helix</keyword>
<keyword evidence="3" id="KW-0812">Transmembrane</keyword>
<dbReference type="Gene3D" id="3.10.100.10">
    <property type="entry name" value="Mannose-Binding Protein A, subunit A"/>
    <property type="match status" value="2"/>
</dbReference>
<evidence type="ECO:0000259" key="5">
    <source>
        <dbReference type="PROSITE" id="PS50041"/>
    </source>
</evidence>
<dbReference type="EnsemblMetazoa" id="XM_038201230.1">
    <property type="protein sequence ID" value="XP_038057158.1"/>
    <property type="gene ID" value="LOC119728832"/>
</dbReference>
<evidence type="ECO:0000313" key="8">
    <source>
        <dbReference type="Proteomes" id="UP000887568"/>
    </source>
</evidence>
<dbReference type="OrthoDB" id="441660at2759"/>
<feature type="domain" description="C-type lectin" evidence="5">
    <location>
        <begin position="37"/>
        <end position="151"/>
    </location>
</feature>
<feature type="region of interest" description="Disordered" evidence="2">
    <location>
        <begin position="439"/>
        <end position="459"/>
    </location>
</feature>
<name>A0A913ZZU9_PATMI</name>
<keyword evidence="1" id="KW-1015">Disulfide bond</keyword>
<dbReference type="CDD" id="cd00037">
    <property type="entry name" value="CLECT"/>
    <property type="match status" value="1"/>
</dbReference>
<sequence>MAGWSTWIFIAMVSCLSEINCQSDGNHPQYCSGGIQFQDRCYWFSSEPAKWLDAHHKCNKYGANVQMTVITNKKQQEWLHSTLPYRDLWIGLHDTHEDGHWLWVDGTYPNYTNWASSHPLNSSDRNCALMSHLGGHWMDQRCHSEYHYACSSTSNYPICHDGGIFFRDRCYWQVEEKKSSMQLAQSACAQIEEGAQVVIIRDGELNAFLSKLVYPVMWIGLTDAQHEGHFFWVDGSETTYRNWLPGEPNNDRRREDCATMDYGTGGWNDVPCRGYSYRVVCAVPPCSDDGEGSGGSGLCLDDSPHCSCVSSGYCLDGGRCHCLKRFHGMVCDKADVKVSLRTASHVQEGESIELKCHVNIPKHDYSLQIEHVTAHSPGSPLPEHRTNFFLDNEENGYYRVVIYNTTSNDTGNYVCVVSTSAGVVPVTRIDSAYVKVRSNNSPHHIPKPTPDKVKGDAELTTDGNAESGLTVAVAVLAACCILLIIALVVVKVLEVRREKNYGSGVRMSALLS</sequence>
<dbReference type="Proteomes" id="UP000887568">
    <property type="component" value="Unplaced"/>
</dbReference>
<dbReference type="InterPro" id="IPR001304">
    <property type="entry name" value="C-type_lectin-like"/>
</dbReference>
<evidence type="ECO:0000256" key="2">
    <source>
        <dbReference type="SAM" id="MobiDB-lite"/>
    </source>
</evidence>
<evidence type="ECO:0000256" key="1">
    <source>
        <dbReference type="ARBA" id="ARBA00023157"/>
    </source>
</evidence>
<feature type="chain" id="PRO_5038275657" evidence="4">
    <location>
        <begin position="22"/>
        <end position="512"/>
    </location>
</feature>
<dbReference type="SUPFAM" id="SSF48726">
    <property type="entry name" value="Immunoglobulin"/>
    <property type="match status" value="1"/>
</dbReference>
<dbReference type="InterPro" id="IPR007110">
    <property type="entry name" value="Ig-like_dom"/>
</dbReference>
<dbReference type="PROSITE" id="PS50835">
    <property type="entry name" value="IG_LIKE"/>
    <property type="match status" value="1"/>
</dbReference>
<evidence type="ECO:0000313" key="7">
    <source>
        <dbReference type="EnsemblMetazoa" id="XP_038057158.1"/>
    </source>
</evidence>
<dbReference type="PROSITE" id="PS00615">
    <property type="entry name" value="C_TYPE_LECTIN_1"/>
    <property type="match status" value="1"/>
</dbReference>
<dbReference type="InterPro" id="IPR036179">
    <property type="entry name" value="Ig-like_dom_sf"/>
</dbReference>
<dbReference type="Pfam" id="PF00059">
    <property type="entry name" value="Lectin_C"/>
    <property type="match status" value="2"/>
</dbReference>